<reference evidence="1" key="1">
    <citation type="submission" date="2020-08" db="EMBL/GenBank/DDBJ databases">
        <title>Multicomponent nature underlies the extraordinary mechanical properties of spider dragline silk.</title>
        <authorList>
            <person name="Kono N."/>
            <person name="Nakamura H."/>
            <person name="Mori M."/>
            <person name="Yoshida Y."/>
            <person name="Ohtoshi R."/>
            <person name="Malay A.D."/>
            <person name="Moran D.A.P."/>
            <person name="Tomita M."/>
            <person name="Numata K."/>
            <person name="Arakawa K."/>
        </authorList>
    </citation>
    <scope>NUCLEOTIDE SEQUENCE</scope>
</reference>
<accession>A0A8X6UP37</accession>
<evidence type="ECO:0000313" key="2">
    <source>
        <dbReference type="Proteomes" id="UP000887159"/>
    </source>
</evidence>
<sequence length="168" mass="19817">MNWKFEFPIACELMHTLTKLSRVSGFKVSKSYSLLLRNYPSEWNKLFNHELKTPPRFFGSSPIDRTCTHYSAIVGDKLVTLTSLVKMWLPQQKCVLWLPEFKSVARVQQRVRTEWNVLTDLPNRLIRTSTKLIKHTINNVFYHEILQILASFKIPKFQSPFKFFPIGR</sequence>
<dbReference type="EMBL" id="BMAU01021013">
    <property type="protein sequence ID" value="GFX86716.1"/>
    <property type="molecule type" value="Genomic_DNA"/>
</dbReference>
<name>A0A8X6UP37_TRICX</name>
<gene>
    <name evidence="1" type="primary">NCL1_26796</name>
    <name evidence="1" type="ORF">TNCV_1409131</name>
</gene>
<evidence type="ECO:0000313" key="1">
    <source>
        <dbReference type="EMBL" id="GFX86716.1"/>
    </source>
</evidence>
<protein>
    <submittedName>
        <fullName evidence="1">Uncharacterized protein</fullName>
    </submittedName>
</protein>
<dbReference type="Proteomes" id="UP000887159">
    <property type="component" value="Unassembled WGS sequence"/>
</dbReference>
<keyword evidence="2" id="KW-1185">Reference proteome</keyword>
<comment type="caution">
    <text evidence="1">The sequence shown here is derived from an EMBL/GenBank/DDBJ whole genome shotgun (WGS) entry which is preliminary data.</text>
</comment>
<organism evidence="1 2">
    <name type="scientific">Trichonephila clavipes</name>
    <name type="common">Golden silk orbweaver</name>
    <name type="synonym">Nephila clavipes</name>
    <dbReference type="NCBI Taxonomy" id="2585209"/>
    <lineage>
        <taxon>Eukaryota</taxon>
        <taxon>Metazoa</taxon>
        <taxon>Ecdysozoa</taxon>
        <taxon>Arthropoda</taxon>
        <taxon>Chelicerata</taxon>
        <taxon>Arachnida</taxon>
        <taxon>Araneae</taxon>
        <taxon>Araneomorphae</taxon>
        <taxon>Entelegynae</taxon>
        <taxon>Araneoidea</taxon>
        <taxon>Nephilidae</taxon>
        <taxon>Trichonephila</taxon>
    </lineage>
</organism>
<dbReference type="AlphaFoldDB" id="A0A8X6UP37"/>
<proteinExistence type="predicted"/>